<comment type="caution">
    <text evidence="2">The sequence shown here is derived from an EMBL/GenBank/DDBJ whole genome shotgun (WGS) entry which is preliminary data.</text>
</comment>
<protein>
    <recommendedName>
        <fullName evidence="3">DUF1471 domain-containing protein</fullName>
    </recommendedName>
</protein>
<keyword evidence="1" id="KW-0732">Signal</keyword>
<evidence type="ECO:0008006" key="3">
    <source>
        <dbReference type="Google" id="ProtNLM"/>
    </source>
</evidence>
<sequence>MCAMKYITSIVALSMMFSASAFAAKQITLEESASYTKLGDLSIQQTGVPTVGHKYISAEVDKKCNELSGLDGKDCFYRIISATGQESDHKDIHVEIFKNSGQALNVK</sequence>
<gene>
    <name evidence="2" type="ORF">J4732_11040</name>
</gene>
<evidence type="ECO:0000313" key="2">
    <source>
        <dbReference type="EMBL" id="MBO2006871.1"/>
    </source>
</evidence>
<evidence type="ECO:0000256" key="1">
    <source>
        <dbReference type="SAM" id="SignalP"/>
    </source>
</evidence>
<reference evidence="2" key="1">
    <citation type="submission" date="2021-03" db="EMBL/GenBank/DDBJ databases">
        <title>Molecular epidemiology and mechanisms of colistin and carbapenem resistance in Enterobacteriaceae from clinical isolates, the environment and porcine samples in Pretoria, South Africa.</title>
        <authorList>
            <person name="Bogoshi D."/>
            <person name="Mbelle N.M."/>
            <person name="Naidoo V."/>
            <person name="Osei Sekyere J."/>
        </authorList>
    </citation>
    <scope>NUCLEOTIDE SEQUENCE</scope>
    <source>
        <strain evidence="2">C080</strain>
    </source>
</reference>
<proteinExistence type="predicted"/>
<name>A0A939NM12_SERMA</name>
<dbReference type="InterPro" id="IPR036275">
    <property type="entry name" value="YdgH-like_sf"/>
</dbReference>
<feature type="signal peptide" evidence="1">
    <location>
        <begin position="1"/>
        <end position="23"/>
    </location>
</feature>
<dbReference type="EMBL" id="JAGETR010000065">
    <property type="protein sequence ID" value="MBO2006871.1"/>
    <property type="molecule type" value="Genomic_DNA"/>
</dbReference>
<feature type="chain" id="PRO_5036776448" description="DUF1471 domain-containing protein" evidence="1">
    <location>
        <begin position="24"/>
        <end position="107"/>
    </location>
</feature>
<dbReference type="SUPFAM" id="SSF159871">
    <property type="entry name" value="YdgH-like"/>
    <property type="match status" value="1"/>
</dbReference>
<dbReference type="AlphaFoldDB" id="A0A939NM12"/>
<accession>A0A939NM12</accession>
<organism evidence="2">
    <name type="scientific">Serratia marcescens</name>
    <dbReference type="NCBI Taxonomy" id="615"/>
    <lineage>
        <taxon>Bacteria</taxon>
        <taxon>Pseudomonadati</taxon>
        <taxon>Pseudomonadota</taxon>
        <taxon>Gammaproteobacteria</taxon>
        <taxon>Enterobacterales</taxon>
        <taxon>Yersiniaceae</taxon>
        <taxon>Serratia</taxon>
    </lineage>
</organism>